<dbReference type="Proteomes" id="UP000277580">
    <property type="component" value="Unassembled WGS sequence"/>
</dbReference>
<protein>
    <recommendedName>
        <fullName evidence="1">ER-bound oxygenase mpaB/mpaB'/Rubber oxygenase catalytic domain-containing protein</fullName>
    </recommendedName>
</protein>
<reference evidence="2 3" key="1">
    <citation type="journal article" date="2018" name="Nat. Ecol. Evol.">
        <title>Pezizomycetes genomes reveal the molecular basis of ectomycorrhizal truffle lifestyle.</title>
        <authorList>
            <person name="Murat C."/>
            <person name="Payen T."/>
            <person name="Noel B."/>
            <person name="Kuo A."/>
            <person name="Morin E."/>
            <person name="Chen J."/>
            <person name="Kohler A."/>
            <person name="Krizsan K."/>
            <person name="Balestrini R."/>
            <person name="Da Silva C."/>
            <person name="Montanini B."/>
            <person name="Hainaut M."/>
            <person name="Levati E."/>
            <person name="Barry K.W."/>
            <person name="Belfiori B."/>
            <person name="Cichocki N."/>
            <person name="Clum A."/>
            <person name="Dockter R.B."/>
            <person name="Fauchery L."/>
            <person name="Guy J."/>
            <person name="Iotti M."/>
            <person name="Le Tacon F."/>
            <person name="Lindquist E.A."/>
            <person name="Lipzen A."/>
            <person name="Malagnac F."/>
            <person name="Mello A."/>
            <person name="Molinier V."/>
            <person name="Miyauchi S."/>
            <person name="Poulain J."/>
            <person name="Riccioni C."/>
            <person name="Rubini A."/>
            <person name="Sitrit Y."/>
            <person name="Splivallo R."/>
            <person name="Traeger S."/>
            <person name="Wang M."/>
            <person name="Zifcakova L."/>
            <person name="Wipf D."/>
            <person name="Zambonelli A."/>
            <person name="Paolocci F."/>
            <person name="Nowrousian M."/>
            <person name="Ottonello S."/>
            <person name="Baldrian P."/>
            <person name="Spatafora J.W."/>
            <person name="Henrissat B."/>
            <person name="Nagy L.G."/>
            <person name="Aury J.M."/>
            <person name="Wincker P."/>
            <person name="Grigoriev I.V."/>
            <person name="Bonfante P."/>
            <person name="Martin F.M."/>
        </authorList>
    </citation>
    <scope>NUCLEOTIDE SEQUENCE [LARGE SCALE GENOMIC DNA]</scope>
    <source>
        <strain evidence="2 3">CCBAS932</strain>
    </source>
</reference>
<gene>
    <name evidence="2" type="ORF">P167DRAFT_531567</name>
</gene>
<dbReference type="PANTHER" id="PTHR36124">
    <property type="match status" value="1"/>
</dbReference>
<proteinExistence type="predicted"/>
<keyword evidence="3" id="KW-1185">Reference proteome</keyword>
<feature type="domain" description="ER-bound oxygenase mpaB/mpaB'/Rubber oxygenase catalytic" evidence="1">
    <location>
        <begin position="106"/>
        <end position="266"/>
    </location>
</feature>
<dbReference type="OrthoDB" id="545169at2759"/>
<dbReference type="InParanoid" id="A0A3N4L760"/>
<sequence length="397" mass="45469">MLGLQLPLALAAAAAAYLTSVRVLRYRRVNTITKKLGYEGLTSAQIYEKITLTDAQTVQTELLLREFPKIMYVSLQFALFKTYAFPFMSAILVKSGQLGTAKPAPKRYVDTVVLVAEWMRWPLDSERASLAIARTNYLHSQYAQYIKPDDFLYTLILFATEPLIFISKYEWRQPTELEKASFWRFWYEVGVRMNIPPETIPKTWDAMAEFAREFDEKMEPAESNHQVGKITLGMLLWWCPEFAKGFVTMCVCSVMGEPLRKAMMFPEVHPVVPPIVNSVIALRRFYLRHLSLPRMRRVEKLSPTVNPETGRYNIAVYDVDPWYVSAAHSNSFWSWYAWATGRPYIQKGKHDEGGYRIEEVGPKVFEGKGVDKVKKDAERIREMGVGAGGGGVCPFKI</sequence>
<dbReference type="AlphaFoldDB" id="A0A3N4L760"/>
<dbReference type="Pfam" id="PF09995">
    <property type="entry name" value="MPAB_Lcp_cat"/>
    <property type="match status" value="1"/>
</dbReference>
<dbReference type="GO" id="GO:0016491">
    <property type="term" value="F:oxidoreductase activity"/>
    <property type="evidence" value="ECO:0007669"/>
    <property type="project" value="InterPro"/>
</dbReference>
<dbReference type="InterPro" id="IPR046366">
    <property type="entry name" value="MPAB"/>
</dbReference>
<dbReference type="EMBL" id="ML119106">
    <property type="protein sequence ID" value="RPB17322.1"/>
    <property type="molecule type" value="Genomic_DNA"/>
</dbReference>
<organism evidence="2 3">
    <name type="scientific">Morchella conica CCBAS932</name>
    <dbReference type="NCBI Taxonomy" id="1392247"/>
    <lineage>
        <taxon>Eukaryota</taxon>
        <taxon>Fungi</taxon>
        <taxon>Dikarya</taxon>
        <taxon>Ascomycota</taxon>
        <taxon>Pezizomycotina</taxon>
        <taxon>Pezizomycetes</taxon>
        <taxon>Pezizales</taxon>
        <taxon>Morchellaceae</taxon>
        <taxon>Morchella</taxon>
    </lineage>
</organism>
<name>A0A3N4L760_9PEZI</name>
<accession>A0A3N4L760</accession>
<evidence type="ECO:0000259" key="1">
    <source>
        <dbReference type="Pfam" id="PF09995"/>
    </source>
</evidence>
<dbReference type="STRING" id="1392247.A0A3N4L760"/>
<dbReference type="PANTHER" id="PTHR36124:SF1">
    <property type="entry name" value="ER-BOUND OXYGENASE MPAB_MPAB'_RUBBER OXYGENASE CATALYTIC DOMAIN-CONTAINING PROTEIN"/>
    <property type="match status" value="1"/>
</dbReference>
<evidence type="ECO:0000313" key="2">
    <source>
        <dbReference type="EMBL" id="RPB17322.1"/>
    </source>
</evidence>
<dbReference type="InterPro" id="IPR018713">
    <property type="entry name" value="MPAB/Lcp_cat_dom"/>
</dbReference>
<evidence type="ECO:0000313" key="3">
    <source>
        <dbReference type="Proteomes" id="UP000277580"/>
    </source>
</evidence>